<evidence type="ECO:0000313" key="2">
    <source>
        <dbReference type="Proteomes" id="UP000628079"/>
    </source>
</evidence>
<gene>
    <name evidence="1" type="ORF">GCM10011314_05540</name>
</gene>
<dbReference type="Proteomes" id="UP000628079">
    <property type="component" value="Unassembled WGS sequence"/>
</dbReference>
<dbReference type="InterPro" id="IPR013325">
    <property type="entry name" value="RNA_pol_sigma_r2"/>
</dbReference>
<organism evidence="1 2">
    <name type="scientific">Knoellia flava</name>
    <dbReference type="NCBI Taxonomy" id="913969"/>
    <lineage>
        <taxon>Bacteria</taxon>
        <taxon>Bacillati</taxon>
        <taxon>Actinomycetota</taxon>
        <taxon>Actinomycetes</taxon>
        <taxon>Micrococcales</taxon>
        <taxon>Intrasporangiaceae</taxon>
        <taxon>Knoellia</taxon>
    </lineage>
</organism>
<evidence type="ECO:0008006" key="3">
    <source>
        <dbReference type="Google" id="ProtNLM"/>
    </source>
</evidence>
<comment type="caution">
    <text evidence="1">The sequence shown here is derived from an EMBL/GenBank/DDBJ whole genome shotgun (WGS) entry which is preliminary data.</text>
</comment>
<dbReference type="Gene3D" id="1.10.10.10">
    <property type="entry name" value="Winged helix-like DNA-binding domain superfamily/Winged helix DNA-binding domain"/>
    <property type="match status" value="1"/>
</dbReference>
<accession>A0A8H9FRC6</accession>
<proteinExistence type="predicted"/>
<dbReference type="GO" id="GO:0003700">
    <property type="term" value="F:DNA-binding transcription factor activity"/>
    <property type="evidence" value="ECO:0007669"/>
    <property type="project" value="InterPro"/>
</dbReference>
<dbReference type="SUPFAM" id="SSF88946">
    <property type="entry name" value="Sigma2 domain of RNA polymerase sigma factors"/>
    <property type="match status" value="1"/>
</dbReference>
<evidence type="ECO:0000313" key="1">
    <source>
        <dbReference type="EMBL" id="GGB69149.1"/>
    </source>
</evidence>
<protein>
    <recommendedName>
        <fullName evidence="3">RNA polymerase sigma-70 region 2 domain-containing protein</fullName>
    </recommendedName>
</protein>
<reference evidence="1" key="2">
    <citation type="submission" date="2020-09" db="EMBL/GenBank/DDBJ databases">
        <authorList>
            <person name="Sun Q."/>
            <person name="Zhou Y."/>
        </authorList>
    </citation>
    <scope>NUCLEOTIDE SEQUENCE</scope>
    <source>
        <strain evidence="1">CGMCC 1.10749</strain>
    </source>
</reference>
<sequence length="570" mass="60821">MSGPPREAGDEFADYVRARQEQLLRAAYLVCGDLALADEVTQDAFGALLLRWRRMRDDDPDTFVRREAYRAATVRRVRRREGSGSGPDLPPGLAALTRRQRAVAVLLRYEERGEVEAAEVLGLSVASLRRQLPAVTRDDLLDAASPVPDRDYVDRARLGALGRRRHAWRRWAGTVAAGAVLVGAVIALPDGSGRSVAPAPSATPSASGASATSRWDGSAFALLGTVAQVGPSEEQVSLLPTVDDLTRGQLALPEVLSFGPRTRMRTLSELGPSSAPVRAVLLRHESDGFRAVLVRPTLEDQFVVVDTLPLVPNVDEAGRASPPLEVTAVAEDRRHVLFLQPGRVVVLDAYSGEVRTHPVADRYLDHGGWTPTSVIAWSETARWRIDRRTGQVTRLSQSSHLGPHRVTVEAGDEVRVHTFDVNGSNQATRGGPGVLSGTWGTTLTSPSGRVATGGFLGRDAALAANQRRPERLFQGVLALPGEGTATDEGSVEATDGSAPRLLVAPLSEGVSVGCCEVLGWAYNDQVLVRWRTTHLLSWNASTGSLVRVSTLPGRGGSAPGTAAVSVAIAP</sequence>
<dbReference type="AlphaFoldDB" id="A0A8H9FRC6"/>
<dbReference type="EMBL" id="BMEA01000001">
    <property type="protein sequence ID" value="GGB69149.1"/>
    <property type="molecule type" value="Genomic_DNA"/>
</dbReference>
<dbReference type="InterPro" id="IPR036388">
    <property type="entry name" value="WH-like_DNA-bd_sf"/>
</dbReference>
<name>A0A8H9FRC6_9MICO</name>
<dbReference type="GO" id="GO:0006352">
    <property type="term" value="P:DNA-templated transcription initiation"/>
    <property type="evidence" value="ECO:0007669"/>
    <property type="project" value="InterPro"/>
</dbReference>
<dbReference type="RefSeq" id="WP_052116848.1">
    <property type="nucleotide sequence ID" value="NZ_BMEA01000001.1"/>
</dbReference>
<reference evidence="1" key="1">
    <citation type="journal article" date="2014" name="Int. J. Syst. Evol. Microbiol.">
        <title>Complete genome sequence of Corynebacterium casei LMG S-19264T (=DSM 44701T), isolated from a smear-ripened cheese.</title>
        <authorList>
            <consortium name="US DOE Joint Genome Institute (JGI-PGF)"/>
            <person name="Walter F."/>
            <person name="Albersmeier A."/>
            <person name="Kalinowski J."/>
            <person name="Ruckert C."/>
        </authorList>
    </citation>
    <scope>NUCLEOTIDE SEQUENCE</scope>
    <source>
        <strain evidence="1">CGMCC 1.10749</strain>
    </source>
</reference>